<evidence type="ECO:0000313" key="2">
    <source>
        <dbReference type="EMBL" id="SFF15014.1"/>
    </source>
</evidence>
<organism evidence="2 3">
    <name type="scientific">Actinoplanes philippinensis</name>
    <dbReference type="NCBI Taxonomy" id="35752"/>
    <lineage>
        <taxon>Bacteria</taxon>
        <taxon>Bacillati</taxon>
        <taxon>Actinomycetota</taxon>
        <taxon>Actinomycetes</taxon>
        <taxon>Micromonosporales</taxon>
        <taxon>Micromonosporaceae</taxon>
        <taxon>Actinoplanes</taxon>
    </lineage>
</organism>
<proteinExistence type="predicted"/>
<gene>
    <name evidence="2" type="ORF">SAMN05421541_106418</name>
</gene>
<keyword evidence="3" id="KW-1185">Reference proteome</keyword>
<dbReference type="STRING" id="35752.SAMN05421541_106418"/>
<sequence length="133" mass="14190">MTAAATLAGMTTRTALRVTRAAILLVIAAGFLWSLCFAWLYLFGDEGATPPDWRIPAVPAGATVVEEGVQCASGGCWWGLTVKPAPGQTPEELRRRMGLEAEERLGPTLTDPGYVVRGAHIRQGSVVVYVSYA</sequence>
<dbReference type="Proteomes" id="UP000199645">
    <property type="component" value="Unassembled WGS sequence"/>
</dbReference>
<evidence type="ECO:0000256" key="1">
    <source>
        <dbReference type="SAM" id="Phobius"/>
    </source>
</evidence>
<reference evidence="2 3" key="1">
    <citation type="submission" date="2016-10" db="EMBL/GenBank/DDBJ databases">
        <authorList>
            <person name="de Groot N.N."/>
        </authorList>
    </citation>
    <scope>NUCLEOTIDE SEQUENCE [LARGE SCALE GENOMIC DNA]</scope>
    <source>
        <strain evidence="2 3">DSM 43019</strain>
    </source>
</reference>
<feature type="transmembrane region" description="Helical" evidence="1">
    <location>
        <begin position="21"/>
        <end position="42"/>
    </location>
</feature>
<dbReference type="AlphaFoldDB" id="A0A1I2GB84"/>
<name>A0A1I2GB84_9ACTN</name>
<evidence type="ECO:0000313" key="3">
    <source>
        <dbReference type="Proteomes" id="UP000199645"/>
    </source>
</evidence>
<accession>A0A1I2GB84</accession>
<protein>
    <submittedName>
        <fullName evidence="2">Uncharacterized protein</fullName>
    </submittedName>
</protein>
<keyword evidence="1" id="KW-0812">Transmembrane</keyword>
<keyword evidence="1" id="KW-0472">Membrane</keyword>
<dbReference type="EMBL" id="FONV01000006">
    <property type="protein sequence ID" value="SFF15014.1"/>
    <property type="molecule type" value="Genomic_DNA"/>
</dbReference>
<keyword evidence="1" id="KW-1133">Transmembrane helix</keyword>